<dbReference type="CDD" id="cd15795">
    <property type="entry name" value="PMEI-Pla_a_1_like"/>
    <property type="match status" value="1"/>
</dbReference>
<accession>A0ABD3DFI9</accession>
<dbReference type="Gene3D" id="1.20.140.40">
    <property type="entry name" value="Invertase/pectin methylesterase inhibitor family protein"/>
    <property type="match status" value="1"/>
</dbReference>
<keyword evidence="1" id="KW-0472">Membrane</keyword>
<reference evidence="3" key="1">
    <citation type="journal article" date="2024" name="IScience">
        <title>Strigolactones Initiate the Formation of Haustorium-like Structures in Castilleja.</title>
        <authorList>
            <person name="Buerger M."/>
            <person name="Peterson D."/>
            <person name="Chory J."/>
        </authorList>
    </citation>
    <scope>NUCLEOTIDE SEQUENCE [LARGE SCALE GENOMIC DNA]</scope>
</reference>
<comment type="caution">
    <text evidence="2">The sequence shown here is derived from an EMBL/GenBank/DDBJ whole genome shotgun (WGS) entry which is preliminary data.</text>
</comment>
<evidence type="ECO:0000313" key="2">
    <source>
        <dbReference type="EMBL" id="KAL3641098.1"/>
    </source>
</evidence>
<dbReference type="PANTHER" id="PTHR31890:SF9">
    <property type="entry name" value="PLANT INVERTASE_PECTIN METHYLESTERASE INHIBITOR SUPERFAMILY PROTEIN"/>
    <property type="match status" value="1"/>
</dbReference>
<protein>
    <recommendedName>
        <fullName evidence="4">Pectinesterase inhibitor domain-containing protein</fullName>
    </recommendedName>
</protein>
<evidence type="ECO:0008006" key="4">
    <source>
        <dbReference type="Google" id="ProtNLM"/>
    </source>
</evidence>
<dbReference type="AlphaFoldDB" id="A0ABD3DFI9"/>
<organism evidence="2 3">
    <name type="scientific">Castilleja foliolosa</name>
    <dbReference type="NCBI Taxonomy" id="1961234"/>
    <lineage>
        <taxon>Eukaryota</taxon>
        <taxon>Viridiplantae</taxon>
        <taxon>Streptophyta</taxon>
        <taxon>Embryophyta</taxon>
        <taxon>Tracheophyta</taxon>
        <taxon>Spermatophyta</taxon>
        <taxon>Magnoliopsida</taxon>
        <taxon>eudicotyledons</taxon>
        <taxon>Gunneridae</taxon>
        <taxon>Pentapetalae</taxon>
        <taxon>asterids</taxon>
        <taxon>lamiids</taxon>
        <taxon>Lamiales</taxon>
        <taxon>Orobanchaceae</taxon>
        <taxon>Pedicularideae</taxon>
        <taxon>Castillejinae</taxon>
        <taxon>Castilleja</taxon>
    </lineage>
</organism>
<proteinExistence type="predicted"/>
<feature type="transmembrane region" description="Helical" evidence="1">
    <location>
        <begin position="6"/>
        <end position="24"/>
    </location>
</feature>
<dbReference type="PANTHER" id="PTHR31890">
    <property type="entry name" value="PLANT INVERTASE/PECTIN METHYLESTERASE INHIBITOR SUPERFAMILY PROTEIN"/>
    <property type="match status" value="1"/>
</dbReference>
<dbReference type="NCBIfam" id="TIGR01614">
    <property type="entry name" value="PME_inhib"/>
    <property type="match status" value="1"/>
</dbReference>
<evidence type="ECO:0000313" key="3">
    <source>
        <dbReference type="Proteomes" id="UP001632038"/>
    </source>
</evidence>
<dbReference type="EMBL" id="JAVIJP010000017">
    <property type="protein sequence ID" value="KAL3641098.1"/>
    <property type="molecule type" value="Genomic_DNA"/>
</dbReference>
<dbReference type="InterPro" id="IPR035513">
    <property type="entry name" value="Invertase/methylesterase_inhib"/>
</dbReference>
<sequence length="191" mass="20658">MPSSTIPIPIASIFLLFLISNVIVTSSSNPLIERACSSPRIGSKSKLCIKILESEPNIISAKNLYNLSLAIMQSGTPISRNTITYIENLLNGSKIEPDLKQALEDCSNAHYGIISSFRMASNEVRGKEYEGAGYDLLIGSTDGFKNCSDDVKAGKIMDSTILKGNDVALIYAFSATRVVDELDDESGDQIN</sequence>
<dbReference type="Proteomes" id="UP001632038">
    <property type="component" value="Unassembled WGS sequence"/>
</dbReference>
<keyword evidence="3" id="KW-1185">Reference proteome</keyword>
<evidence type="ECO:0000256" key="1">
    <source>
        <dbReference type="SAM" id="Phobius"/>
    </source>
</evidence>
<gene>
    <name evidence="2" type="ORF">CASFOL_016066</name>
</gene>
<dbReference type="SUPFAM" id="SSF101148">
    <property type="entry name" value="Plant invertase/pectin methylesterase inhibitor"/>
    <property type="match status" value="1"/>
</dbReference>
<dbReference type="InterPro" id="IPR034088">
    <property type="entry name" value="Pla_a_1-like"/>
</dbReference>
<keyword evidence="1" id="KW-1133">Transmembrane helix</keyword>
<dbReference type="InterPro" id="IPR006501">
    <property type="entry name" value="Pectinesterase_inhib_dom"/>
</dbReference>
<keyword evidence="1" id="KW-0812">Transmembrane</keyword>
<name>A0ABD3DFI9_9LAMI</name>